<keyword evidence="6" id="KW-1185">Reference proteome</keyword>
<dbReference type="PANTHER" id="PTHR42796">
    <property type="entry name" value="FUMARYLACETOACETATE HYDROLASE DOMAIN-CONTAINING PROTEIN 2A-RELATED"/>
    <property type="match status" value="1"/>
</dbReference>
<dbReference type="Proteomes" id="UP000014155">
    <property type="component" value="Unassembled WGS sequence"/>
</dbReference>
<dbReference type="InterPro" id="IPR051121">
    <property type="entry name" value="FAH"/>
</dbReference>
<dbReference type="Pfam" id="PF10370">
    <property type="entry name" value="Rv2993c-like_N"/>
    <property type="match status" value="1"/>
</dbReference>
<dbReference type="GO" id="GO:0046872">
    <property type="term" value="F:metal ion binding"/>
    <property type="evidence" value="ECO:0007669"/>
    <property type="project" value="UniProtKB-KW"/>
</dbReference>
<dbReference type="PATRIC" id="fig|1195236.3.peg.4824"/>
<comment type="caution">
    <text evidence="5">The sequence shown here is derived from an EMBL/GenBank/DDBJ whole genome shotgun (WGS) entry which is preliminary data.</text>
</comment>
<feature type="domain" description="Fumarylacetoacetase-like C-terminal" evidence="3">
    <location>
        <begin position="55"/>
        <end position="250"/>
    </location>
</feature>
<dbReference type="GO" id="GO:0016853">
    <property type="term" value="F:isomerase activity"/>
    <property type="evidence" value="ECO:0007669"/>
    <property type="project" value="UniProtKB-ARBA"/>
</dbReference>
<evidence type="ECO:0000313" key="5">
    <source>
        <dbReference type="EMBL" id="EMS69831.1"/>
    </source>
</evidence>
<name>S0FID2_RUMCE</name>
<evidence type="ECO:0000256" key="2">
    <source>
        <dbReference type="ARBA" id="ARBA00022723"/>
    </source>
</evidence>
<dbReference type="InterPro" id="IPR011234">
    <property type="entry name" value="Fumarylacetoacetase-like_C"/>
</dbReference>
<dbReference type="STRING" id="1195236.CTER_4642"/>
<dbReference type="InterPro" id="IPR018833">
    <property type="entry name" value="Rv2993c-like_N"/>
</dbReference>
<dbReference type="Gene3D" id="3.90.850.10">
    <property type="entry name" value="Fumarylacetoacetase-like, C-terminal domain"/>
    <property type="match status" value="1"/>
</dbReference>
<accession>S0FID2</accession>
<dbReference type="Pfam" id="PF01557">
    <property type="entry name" value="FAA_hydrolase"/>
    <property type="match status" value="1"/>
</dbReference>
<feature type="domain" description="Rv2993c-like N-terminal" evidence="4">
    <location>
        <begin position="1"/>
        <end position="50"/>
    </location>
</feature>
<dbReference type="Gene3D" id="2.30.30.370">
    <property type="entry name" value="FAH"/>
    <property type="match status" value="1"/>
</dbReference>
<evidence type="ECO:0000256" key="1">
    <source>
        <dbReference type="ARBA" id="ARBA00010211"/>
    </source>
</evidence>
<dbReference type="InterPro" id="IPR036663">
    <property type="entry name" value="Fumarylacetoacetase_C_sf"/>
</dbReference>
<dbReference type="GO" id="GO:0019752">
    <property type="term" value="P:carboxylic acid metabolic process"/>
    <property type="evidence" value="ECO:0007669"/>
    <property type="project" value="UniProtKB-ARBA"/>
</dbReference>
<comment type="similarity">
    <text evidence="1">Belongs to the FAH family.</text>
</comment>
<sequence length="255" mass="28283">MKYLRFLADGMEKYGILDGNEITEIQGSIFENPAVTDKRYNLSHVRLLAPCKPGKVVAVGLNYADHVKEFSGRDIPENPVIFIKLPHTVIGPDDSIILPEISNRVDYEAEFAVVIKKYCKNIEPEQASEYILGATCLNDVTARDIQKSDGQWTRGKNYETFCPIGPYIVTGLDYTKLDVKLILNGQVKQHGDTSMHIFKTDYLISFISKVIPLEPGDVVTTGTPEGVGPMKPGDVVEVEIEGIGRLTNHVKQADC</sequence>
<reference evidence="5 6" key="1">
    <citation type="journal article" date="2013" name="Genome Announc.">
        <title>Draft Genome Sequence of the Cellulolytic, Mesophilic, Anaerobic Bacterium Clostridium termitidis Strain CT1112 (DSM 5398).</title>
        <authorList>
            <person name="Lal S."/>
            <person name="Ramachandran U."/>
            <person name="Zhang X."/>
            <person name="Munir R."/>
            <person name="Sparling R."/>
            <person name="Levin D.B."/>
        </authorList>
    </citation>
    <scope>NUCLEOTIDE SEQUENCE [LARGE SCALE GENOMIC DNA]</scope>
    <source>
        <strain evidence="5 6">CT1112</strain>
    </source>
</reference>
<evidence type="ECO:0000313" key="6">
    <source>
        <dbReference type="Proteomes" id="UP000014155"/>
    </source>
</evidence>
<evidence type="ECO:0000259" key="3">
    <source>
        <dbReference type="Pfam" id="PF01557"/>
    </source>
</evidence>
<proteinExistence type="inferred from homology"/>
<organism evidence="5 6">
    <name type="scientific">Ruminiclostridium cellobioparum subsp. termitidis CT1112</name>
    <dbReference type="NCBI Taxonomy" id="1195236"/>
    <lineage>
        <taxon>Bacteria</taxon>
        <taxon>Bacillati</taxon>
        <taxon>Bacillota</taxon>
        <taxon>Clostridia</taxon>
        <taxon>Eubacteriales</taxon>
        <taxon>Oscillospiraceae</taxon>
        <taxon>Ruminiclostridium</taxon>
    </lineage>
</organism>
<dbReference type="AlphaFoldDB" id="S0FID2"/>
<gene>
    <name evidence="5" type="ORF">CTER_4642</name>
</gene>
<dbReference type="RefSeq" id="WP_004630248.1">
    <property type="nucleotide sequence ID" value="NZ_AORV01000065.1"/>
</dbReference>
<protein>
    <submittedName>
        <fullName evidence="5">2-keto-4-pentenoate hydratase/2-oxohepta-3-ene-1,7-dioic acid hydratase (Catechol pathway)</fullName>
    </submittedName>
</protein>
<dbReference type="SUPFAM" id="SSF56529">
    <property type="entry name" value="FAH"/>
    <property type="match status" value="1"/>
</dbReference>
<dbReference type="FunFam" id="3.90.850.10:FF:000002">
    <property type="entry name" value="2-hydroxyhepta-2,4-diene-1,7-dioate isomerase"/>
    <property type="match status" value="1"/>
</dbReference>
<keyword evidence="2" id="KW-0479">Metal-binding</keyword>
<dbReference type="eggNOG" id="COG0179">
    <property type="taxonomic scope" value="Bacteria"/>
</dbReference>
<dbReference type="EMBL" id="AORV01000065">
    <property type="protein sequence ID" value="EMS69831.1"/>
    <property type="molecule type" value="Genomic_DNA"/>
</dbReference>
<dbReference type="PANTHER" id="PTHR42796:SF4">
    <property type="entry name" value="FUMARYLACETOACETATE HYDROLASE DOMAIN-CONTAINING PROTEIN 2A"/>
    <property type="match status" value="1"/>
</dbReference>
<evidence type="ECO:0000259" key="4">
    <source>
        <dbReference type="Pfam" id="PF10370"/>
    </source>
</evidence>